<accession>A0A1M4E652</accession>
<sequence>MQGAEYSMSKSCRLVFALHRGRRRNRGDDVGMAISYPTASDVLTK</sequence>
<gene>
    <name evidence="1" type="ORF">BN4615_P3770</name>
</gene>
<evidence type="ECO:0000313" key="1">
    <source>
        <dbReference type="EMBL" id="SBO94254.1"/>
    </source>
</evidence>
<proteinExistence type="predicted"/>
<dbReference type="EMBL" id="LT559118">
    <property type="protein sequence ID" value="SBO94254.1"/>
    <property type="molecule type" value="Genomic_DNA"/>
</dbReference>
<reference evidence="1" key="1">
    <citation type="submission" date="2016-04" db="EMBL/GenBank/DDBJ databases">
        <authorList>
            <person name="Evans L.H."/>
            <person name="Alamgir A."/>
            <person name="Owens N."/>
            <person name="Weber N.D."/>
            <person name="Virtaneva K."/>
            <person name="Barbian K."/>
            <person name="Babar A."/>
            <person name="Rosenke K."/>
        </authorList>
    </citation>
    <scope>NUCLEOTIDE SEQUENCE</scope>
    <source>
        <strain evidence="1">Nono1</strain>
    </source>
</reference>
<organism evidence="1">
    <name type="scientific">Nonomuraea gerenzanensis</name>
    <dbReference type="NCBI Taxonomy" id="93944"/>
    <lineage>
        <taxon>Bacteria</taxon>
        <taxon>Bacillati</taxon>
        <taxon>Actinomycetota</taxon>
        <taxon>Actinomycetes</taxon>
        <taxon>Streptosporangiales</taxon>
        <taxon>Streptosporangiaceae</taxon>
        <taxon>Nonomuraea</taxon>
    </lineage>
</organism>
<protein>
    <submittedName>
        <fullName evidence="1">Uncharacterized protein</fullName>
    </submittedName>
</protein>
<dbReference type="AlphaFoldDB" id="A0A1M4E652"/>
<name>A0A1M4E652_9ACTN</name>